<feature type="transmembrane region" description="Helical" evidence="6">
    <location>
        <begin position="328"/>
        <end position="348"/>
    </location>
</feature>
<organism evidence="8 9">
    <name type="scientific">Sporothrix stenoceras</name>
    <dbReference type="NCBI Taxonomy" id="5173"/>
    <lineage>
        <taxon>Eukaryota</taxon>
        <taxon>Fungi</taxon>
        <taxon>Dikarya</taxon>
        <taxon>Ascomycota</taxon>
        <taxon>Pezizomycotina</taxon>
        <taxon>Sordariomycetes</taxon>
        <taxon>Sordariomycetidae</taxon>
        <taxon>Ophiostomatales</taxon>
        <taxon>Ophiostomataceae</taxon>
        <taxon>Sporothrix</taxon>
    </lineage>
</organism>
<feature type="transmembrane region" description="Helical" evidence="6">
    <location>
        <begin position="420"/>
        <end position="440"/>
    </location>
</feature>
<feature type="domain" description="Major facilitator superfamily (MFS) profile" evidence="7">
    <location>
        <begin position="64"/>
        <end position="478"/>
    </location>
</feature>
<evidence type="ECO:0000256" key="3">
    <source>
        <dbReference type="ARBA" id="ARBA00022692"/>
    </source>
</evidence>
<keyword evidence="2" id="KW-0813">Transport</keyword>
<proteinExistence type="predicted"/>
<keyword evidence="3 6" id="KW-0812">Transmembrane</keyword>
<dbReference type="Proteomes" id="UP001583186">
    <property type="component" value="Unassembled WGS sequence"/>
</dbReference>
<evidence type="ECO:0000256" key="1">
    <source>
        <dbReference type="ARBA" id="ARBA00004141"/>
    </source>
</evidence>
<feature type="transmembrane region" description="Helical" evidence="6">
    <location>
        <begin position="296"/>
        <end position="316"/>
    </location>
</feature>
<sequence>MTTEPTSYLAQDVKPEGLQIEMTEEAQDSKDVKDFVDPTADYSGAVSKTDPREIALVRKIDFRVMPTLWCMYFMNYLDRNAVANAVLNGIKTDLGLKGTQYNTCISILFVGYIIAQVPSNMFISSANIRPAIYMGGWMAVWAVNSACTALVHNYKGLLLVRFFLGFTEAPFYPGALYLLSRFYTRKELALRISILYSGNIFATAFSGLIAAATFATLDGAHGIQGWRWLFIIEGVVTFTIALISVFLLPNSPMETRWLTPEERQMVVDRINRDTVGMETKTGVWSGLLQAVRDPRLYLFVFMQNMHLSSTSFSNFFPTVLSALGQSSIITLVLTAPPYIVAGVITWMVGISSGKFNERTWHITATMGVATVGFIISCTTLNHGARYFATFLFASGTYAVNSLVIGWIAATLGQTAEKKAVSLAIVNTFANLSYVYTSYLYPASNGPYYKIGMASSAAFSAAMILSAWALRFWLVSTNKKMGWQNGLRYAY</sequence>
<dbReference type="InterPro" id="IPR011701">
    <property type="entry name" value="MFS"/>
</dbReference>
<keyword evidence="5 6" id="KW-0472">Membrane</keyword>
<dbReference type="EMBL" id="JAWCUI010000035">
    <property type="protein sequence ID" value="KAL1893979.1"/>
    <property type="molecule type" value="Genomic_DNA"/>
</dbReference>
<evidence type="ECO:0000313" key="8">
    <source>
        <dbReference type="EMBL" id="KAL1893979.1"/>
    </source>
</evidence>
<gene>
    <name evidence="8" type="ORF">Sste5346_006120</name>
</gene>
<keyword evidence="4 6" id="KW-1133">Transmembrane helix</keyword>
<protein>
    <recommendedName>
        <fullName evidence="7">Major facilitator superfamily (MFS) profile domain-containing protein</fullName>
    </recommendedName>
</protein>
<name>A0ABR3Z024_9PEZI</name>
<comment type="caution">
    <text evidence="8">The sequence shown here is derived from an EMBL/GenBank/DDBJ whole genome shotgun (WGS) entry which is preliminary data.</text>
</comment>
<dbReference type="Gene3D" id="1.20.1250.20">
    <property type="entry name" value="MFS general substrate transporter like domains"/>
    <property type="match status" value="2"/>
</dbReference>
<evidence type="ECO:0000313" key="9">
    <source>
        <dbReference type="Proteomes" id="UP001583186"/>
    </source>
</evidence>
<dbReference type="SUPFAM" id="SSF103473">
    <property type="entry name" value="MFS general substrate transporter"/>
    <property type="match status" value="1"/>
</dbReference>
<evidence type="ECO:0000256" key="5">
    <source>
        <dbReference type="ARBA" id="ARBA00023136"/>
    </source>
</evidence>
<evidence type="ECO:0000259" key="7">
    <source>
        <dbReference type="PROSITE" id="PS50850"/>
    </source>
</evidence>
<keyword evidence="9" id="KW-1185">Reference proteome</keyword>
<dbReference type="InterPro" id="IPR020846">
    <property type="entry name" value="MFS_dom"/>
</dbReference>
<dbReference type="PROSITE" id="PS50850">
    <property type="entry name" value="MFS"/>
    <property type="match status" value="1"/>
</dbReference>
<evidence type="ECO:0000256" key="4">
    <source>
        <dbReference type="ARBA" id="ARBA00022989"/>
    </source>
</evidence>
<accession>A0ABR3Z024</accession>
<feature type="transmembrane region" description="Helical" evidence="6">
    <location>
        <begin position="226"/>
        <end position="248"/>
    </location>
</feature>
<feature type="transmembrane region" description="Helical" evidence="6">
    <location>
        <begin position="387"/>
        <end position="408"/>
    </location>
</feature>
<dbReference type="PANTHER" id="PTHR43791:SF62">
    <property type="entry name" value="MAJOR FACILITATOR SUPERFAMILY (MFS) PROFILE DOMAIN-CONTAINING PROTEIN"/>
    <property type="match status" value="1"/>
</dbReference>
<dbReference type="InterPro" id="IPR036259">
    <property type="entry name" value="MFS_trans_sf"/>
</dbReference>
<feature type="transmembrane region" description="Helical" evidence="6">
    <location>
        <begin position="452"/>
        <end position="473"/>
    </location>
</feature>
<evidence type="ECO:0000256" key="2">
    <source>
        <dbReference type="ARBA" id="ARBA00022448"/>
    </source>
</evidence>
<dbReference type="PANTHER" id="PTHR43791">
    <property type="entry name" value="PERMEASE-RELATED"/>
    <property type="match status" value="1"/>
</dbReference>
<reference evidence="8 9" key="1">
    <citation type="journal article" date="2024" name="IMA Fungus">
        <title>IMA Genome - F19 : A genome assembly and annotation guide to empower mycologists, including annotated draft genome sequences of Ceratocystis pirilliformis, Diaporthe australafricana, Fusarium ophioides, Paecilomyces lecythidis, and Sporothrix stenoceras.</title>
        <authorList>
            <person name="Aylward J."/>
            <person name="Wilson A.M."/>
            <person name="Visagie C.M."/>
            <person name="Spraker J."/>
            <person name="Barnes I."/>
            <person name="Buitendag C."/>
            <person name="Ceriani C."/>
            <person name="Del Mar Angel L."/>
            <person name="du Plessis D."/>
            <person name="Fuchs T."/>
            <person name="Gasser K."/>
            <person name="Kramer D."/>
            <person name="Li W."/>
            <person name="Munsamy K."/>
            <person name="Piso A."/>
            <person name="Price J.L."/>
            <person name="Sonnekus B."/>
            <person name="Thomas C."/>
            <person name="van der Nest A."/>
            <person name="van Dijk A."/>
            <person name="van Heerden A."/>
            <person name="van Vuuren N."/>
            <person name="Yilmaz N."/>
            <person name="Duong T.A."/>
            <person name="van der Merwe N.A."/>
            <person name="Wingfield M.J."/>
            <person name="Wingfield B.D."/>
        </authorList>
    </citation>
    <scope>NUCLEOTIDE SEQUENCE [LARGE SCALE GENOMIC DNA]</scope>
    <source>
        <strain evidence="8 9">CMW 5346</strain>
    </source>
</reference>
<feature type="transmembrane region" description="Helical" evidence="6">
    <location>
        <begin position="360"/>
        <end position="381"/>
    </location>
</feature>
<comment type="subcellular location">
    <subcellularLocation>
        <location evidence="1">Membrane</location>
        <topology evidence="1">Multi-pass membrane protein</topology>
    </subcellularLocation>
</comment>
<feature type="transmembrane region" description="Helical" evidence="6">
    <location>
        <begin position="192"/>
        <end position="214"/>
    </location>
</feature>
<feature type="transmembrane region" description="Helical" evidence="6">
    <location>
        <begin position="131"/>
        <end position="152"/>
    </location>
</feature>
<dbReference type="Pfam" id="PF07690">
    <property type="entry name" value="MFS_1"/>
    <property type="match status" value="1"/>
</dbReference>
<evidence type="ECO:0000256" key="6">
    <source>
        <dbReference type="SAM" id="Phobius"/>
    </source>
</evidence>
<feature type="transmembrane region" description="Helical" evidence="6">
    <location>
        <begin position="158"/>
        <end position="180"/>
    </location>
</feature>